<sequence>MSLLKATTDGNEVALTKVIEIIEEHKTQFPMALDWYSDTLYEASKSGHLDIAKILMKYGAIKKKYYRPYKSATEAAAGEGKVVLVKFLLENTINSEVDSTEECQSVDVNAKGGPQGIPLRAAAINSLDIVKLLVEHGADVNRQYGSALRVVAFRGHLDMVKFLVENNADANLQGGIMALHCKKQPENGADVNIQGGFYGTALQAAAT</sequence>
<name>A0A0D0B8T9_9AGAR</name>
<dbReference type="SMART" id="SM00248">
    <property type="entry name" value="ANK"/>
    <property type="match status" value="3"/>
</dbReference>
<dbReference type="HOGENOM" id="CLU_1326506_0_0_1"/>
<dbReference type="Proteomes" id="UP000053593">
    <property type="component" value="Unassembled WGS sequence"/>
</dbReference>
<evidence type="ECO:0000313" key="5">
    <source>
        <dbReference type="Proteomes" id="UP000053593"/>
    </source>
</evidence>
<reference evidence="4 5" key="1">
    <citation type="submission" date="2014-04" db="EMBL/GenBank/DDBJ databases">
        <title>Evolutionary Origins and Diversification of the Mycorrhizal Mutualists.</title>
        <authorList>
            <consortium name="DOE Joint Genome Institute"/>
            <consortium name="Mycorrhizal Genomics Consortium"/>
            <person name="Kohler A."/>
            <person name="Kuo A."/>
            <person name="Nagy L.G."/>
            <person name="Floudas D."/>
            <person name="Copeland A."/>
            <person name="Barry K.W."/>
            <person name="Cichocki N."/>
            <person name="Veneault-Fourrey C."/>
            <person name="LaButti K."/>
            <person name="Lindquist E.A."/>
            <person name="Lipzen A."/>
            <person name="Lundell T."/>
            <person name="Morin E."/>
            <person name="Murat C."/>
            <person name="Riley R."/>
            <person name="Ohm R."/>
            <person name="Sun H."/>
            <person name="Tunlid A."/>
            <person name="Henrissat B."/>
            <person name="Grigoriev I.V."/>
            <person name="Hibbett D.S."/>
            <person name="Martin F."/>
        </authorList>
    </citation>
    <scope>NUCLEOTIDE SEQUENCE [LARGE SCALE GENOMIC DNA]</scope>
    <source>
        <strain evidence="4 5">FD-317 M1</strain>
    </source>
</reference>
<keyword evidence="1" id="KW-0677">Repeat</keyword>
<dbReference type="AlphaFoldDB" id="A0A0D0B8T9"/>
<evidence type="ECO:0000256" key="2">
    <source>
        <dbReference type="ARBA" id="ARBA00023043"/>
    </source>
</evidence>
<dbReference type="SUPFAM" id="SSF48403">
    <property type="entry name" value="Ankyrin repeat"/>
    <property type="match status" value="1"/>
</dbReference>
<keyword evidence="2 3" id="KW-0040">ANK repeat</keyword>
<keyword evidence="5" id="KW-1185">Reference proteome</keyword>
<dbReference type="EMBL" id="KN834777">
    <property type="protein sequence ID" value="KIK59970.1"/>
    <property type="molecule type" value="Genomic_DNA"/>
</dbReference>
<dbReference type="InterPro" id="IPR002110">
    <property type="entry name" value="Ankyrin_rpt"/>
</dbReference>
<dbReference type="Pfam" id="PF12796">
    <property type="entry name" value="Ank_2"/>
    <property type="match status" value="1"/>
</dbReference>
<dbReference type="OrthoDB" id="194358at2759"/>
<dbReference type="PANTHER" id="PTHR24171">
    <property type="entry name" value="ANKYRIN REPEAT DOMAIN-CONTAINING PROTEIN 39-RELATED"/>
    <property type="match status" value="1"/>
</dbReference>
<gene>
    <name evidence="4" type="ORF">GYMLUDRAFT_244750</name>
</gene>
<evidence type="ECO:0000313" key="4">
    <source>
        <dbReference type="EMBL" id="KIK59970.1"/>
    </source>
</evidence>
<dbReference type="PROSITE" id="PS50088">
    <property type="entry name" value="ANK_REPEAT"/>
    <property type="match status" value="1"/>
</dbReference>
<protein>
    <submittedName>
        <fullName evidence="4">Unplaced genomic scaffold GYMLUscaffold_29, whole genome shotgun sequence</fullName>
    </submittedName>
</protein>
<dbReference type="InterPro" id="IPR036770">
    <property type="entry name" value="Ankyrin_rpt-contain_sf"/>
</dbReference>
<accession>A0A0D0B8T9</accession>
<proteinExistence type="predicted"/>
<feature type="repeat" description="ANK" evidence="3">
    <location>
        <begin position="143"/>
        <end position="175"/>
    </location>
</feature>
<dbReference type="Gene3D" id="1.25.40.20">
    <property type="entry name" value="Ankyrin repeat-containing domain"/>
    <property type="match status" value="1"/>
</dbReference>
<evidence type="ECO:0000256" key="1">
    <source>
        <dbReference type="ARBA" id="ARBA00022737"/>
    </source>
</evidence>
<organism evidence="4 5">
    <name type="scientific">Collybiopsis luxurians FD-317 M1</name>
    <dbReference type="NCBI Taxonomy" id="944289"/>
    <lineage>
        <taxon>Eukaryota</taxon>
        <taxon>Fungi</taxon>
        <taxon>Dikarya</taxon>
        <taxon>Basidiomycota</taxon>
        <taxon>Agaricomycotina</taxon>
        <taxon>Agaricomycetes</taxon>
        <taxon>Agaricomycetidae</taxon>
        <taxon>Agaricales</taxon>
        <taxon>Marasmiineae</taxon>
        <taxon>Omphalotaceae</taxon>
        <taxon>Collybiopsis</taxon>
        <taxon>Collybiopsis luxurians</taxon>
    </lineage>
</organism>
<evidence type="ECO:0000256" key="3">
    <source>
        <dbReference type="PROSITE-ProRule" id="PRU00023"/>
    </source>
</evidence>
<dbReference type="PANTHER" id="PTHR24171:SF9">
    <property type="entry name" value="ANKYRIN REPEAT DOMAIN-CONTAINING PROTEIN 39"/>
    <property type="match status" value="1"/>
</dbReference>